<organism evidence="1 2">
    <name type="scientific">Sinorhizobium phage phiM7</name>
    <dbReference type="NCBI Taxonomy" id="1647403"/>
    <lineage>
        <taxon>Viruses</taxon>
        <taxon>Duplodnaviria</taxon>
        <taxon>Heunggongvirae</taxon>
        <taxon>Uroviricota</taxon>
        <taxon>Caudoviricetes</taxon>
        <taxon>Emdodecavirus</taxon>
        <taxon>Emdodecavirus M7</taxon>
    </lineage>
</organism>
<sequence>MDTLEVKIWETQPMGFASFRDKLMAFCYENNCAPDDVLIAPYVEMEFDEIAYTGIRLTIKKAE</sequence>
<protein>
    <submittedName>
        <fullName evidence="1">Uncharacterized protein</fullName>
    </submittedName>
</protein>
<dbReference type="EMBL" id="KR052480">
    <property type="protein sequence ID" value="AKF12781.1"/>
    <property type="molecule type" value="Genomic_DNA"/>
</dbReference>
<proteinExistence type="predicted"/>
<evidence type="ECO:0000313" key="2">
    <source>
        <dbReference type="Proteomes" id="UP000221947"/>
    </source>
</evidence>
<evidence type="ECO:0000313" key="1">
    <source>
        <dbReference type="EMBL" id="AKF12781.1"/>
    </source>
</evidence>
<name>A0A0F6YNW1_9CAUD</name>
<keyword evidence="2" id="KW-1185">Reference proteome</keyword>
<dbReference type="Proteomes" id="UP000221947">
    <property type="component" value="Segment"/>
</dbReference>
<gene>
    <name evidence="1" type="ORF">PHIM7_236</name>
</gene>
<reference evidence="1 2" key="1">
    <citation type="submission" date="2015-04" db="EMBL/GenBank/DDBJ databases">
        <authorList>
            <person name="Schouten J.T."/>
            <person name="Crockett J.T."/>
            <person name="Hodson T.S."/>
            <person name="Hyde J.R."/>
            <person name="Smith T.A."/>
            <person name="Merrill B.D."/>
            <person name="Crook M.B."/>
            <person name="Griffitts J.S."/>
            <person name="Burnett S.H."/>
            <person name="Grose J.H."/>
            <person name="Breakwell D.P."/>
        </authorList>
    </citation>
    <scope>NUCLEOTIDE SEQUENCE [LARGE SCALE GENOMIC DNA]</scope>
</reference>
<accession>A0A0F6YNW1</accession>